<organism evidence="2 3">
    <name type="scientific">Nepenthes gracilis</name>
    <name type="common">Slender pitcher plant</name>
    <dbReference type="NCBI Taxonomy" id="150966"/>
    <lineage>
        <taxon>Eukaryota</taxon>
        <taxon>Viridiplantae</taxon>
        <taxon>Streptophyta</taxon>
        <taxon>Embryophyta</taxon>
        <taxon>Tracheophyta</taxon>
        <taxon>Spermatophyta</taxon>
        <taxon>Magnoliopsida</taxon>
        <taxon>eudicotyledons</taxon>
        <taxon>Gunneridae</taxon>
        <taxon>Pentapetalae</taxon>
        <taxon>Caryophyllales</taxon>
        <taxon>Nepenthaceae</taxon>
        <taxon>Nepenthes</taxon>
    </lineage>
</organism>
<keyword evidence="1" id="KW-1133">Transmembrane helix</keyword>
<keyword evidence="3" id="KW-1185">Reference proteome</keyword>
<feature type="transmembrane region" description="Helical" evidence="1">
    <location>
        <begin position="113"/>
        <end position="132"/>
    </location>
</feature>
<reference evidence="2" key="1">
    <citation type="submission" date="2023-05" db="EMBL/GenBank/DDBJ databases">
        <title>Nepenthes gracilis genome sequencing.</title>
        <authorList>
            <person name="Fukushima K."/>
        </authorList>
    </citation>
    <scope>NUCLEOTIDE SEQUENCE</scope>
    <source>
        <strain evidence="2">SING2019-196</strain>
    </source>
</reference>
<dbReference type="EMBL" id="BSYO01000006">
    <property type="protein sequence ID" value="GMH05950.1"/>
    <property type="molecule type" value="Genomic_DNA"/>
</dbReference>
<keyword evidence="1" id="KW-0472">Membrane</keyword>
<evidence type="ECO:0000313" key="3">
    <source>
        <dbReference type="Proteomes" id="UP001279734"/>
    </source>
</evidence>
<comment type="caution">
    <text evidence="2">The sequence shown here is derived from an EMBL/GenBank/DDBJ whole genome shotgun (WGS) entry which is preliminary data.</text>
</comment>
<sequence>MQWDELPWSKVQFGWGDIECCKSLGWNYNAFWLGSGDPAFSCTSAIFNLHDELWVLLQSLQRAPVSVASHSVKWIHVLDLGPLDLAVVADFKSSWLILYFLKWLARPFRFCSWPAGMACFPLLAGFLLPVVLKKKSFVGEPCWPVSSLGSLPLELC</sequence>
<protein>
    <submittedName>
        <fullName evidence="2">Uncharacterized protein</fullName>
    </submittedName>
</protein>
<dbReference type="Proteomes" id="UP001279734">
    <property type="component" value="Unassembled WGS sequence"/>
</dbReference>
<accession>A0AAD3S7I1</accession>
<gene>
    <name evidence="2" type="ORF">Nepgr_007790</name>
</gene>
<keyword evidence="1" id="KW-0812">Transmembrane</keyword>
<proteinExistence type="predicted"/>
<dbReference type="AlphaFoldDB" id="A0AAD3S7I1"/>
<evidence type="ECO:0000313" key="2">
    <source>
        <dbReference type="EMBL" id="GMH05950.1"/>
    </source>
</evidence>
<evidence type="ECO:0000256" key="1">
    <source>
        <dbReference type="SAM" id="Phobius"/>
    </source>
</evidence>
<name>A0AAD3S7I1_NEPGR</name>